<dbReference type="STRING" id="504805.SAMN05421505_11176"/>
<name>A0A1G7ZJE2_9ACTN</name>
<keyword evidence="2" id="KW-1185">Reference proteome</keyword>
<dbReference type="EMBL" id="FNCN01000011">
    <property type="protein sequence ID" value="SDH08735.1"/>
    <property type="molecule type" value="Genomic_DNA"/>
</dbReference>
<dbReference type="AlphaFoldDB" id="A0A1G7ZJE2"/>
<protein>
    <submittedName>
        <fullName evidence="1">Uncharacterized protein</fullName>
    </submittedName>
</protein>
<evidence type="ECO:0000313" key="1">
    <source>
        <dbReference type="EMBL" id="SDH08735.1"/>
    </source>
</evidence>
<sequence>MTIASIATGDYITVDVDQTGSTAKGSDLVVQITAA</sequence>
<evidence type="ECO:0000313" key="2">
    <source>
        <dbReference type="Proteomes" id="UP000198923"/>
    </source>
</evidence>
<reference evidence="1 2" key="1">
    <citation type="submission" date="2016-10" db="EMBL/GenBank/DDBJ databases">
        <authorList>
            <person name="de Groot N.N."/>
        </authorList>
    </citation>
    <scope>NUCLEOTIDE SEQUENCE [LARGE SCALE GENOMIC DNA]</scope>
    <source>
        <strain evidence="1 2">CPCC 201354</strain>
    </source>
</reference>
<dbReference type="Proteomes" id="UP000198923">
    <property type="component" value="Unassembled WGS sequence"/>
</dbReference>
<proteinExistence type="predicted"/>
<gene>
    <name evidence="1" type="ORF">SAMN05421505_11176</name>
</gene>
<accession>A0A1G7ZJE2</accession>
<organism evidence="1 2">
    <name type="scientific">Sinosporangium album</name>
    <dbReference type="NCBI Taxonomy" id="504805"/>
    <lineage>
        <taxon>Bacteria</taxon>
        <taxon>Bacillati</taxon>
        <taxon>Actinomycetota</taxon>
        <taxon>Actinomycetes</taxon>
        <taxon>Streptosporangiales</taxon>
        <taxon>Streptosporangiaceae</taxon>
        <taxon>Sinosporangium</taxon>
    </lineage>
</organism>